<evidence type="ECO:0000313" key="1">
    <source>
        <dbReference type="EMBL" id="KAJ7686729.1"/>
    </source>
</evidence>
<protein>
    <submittedName>
        <fullName evidence="1">Uncharacterized protein</fullName>
    </submittedName>
</protein>
<accession>A0AAD7GFQ8</accession>
<comment type="caution">
    <text evidence="1">The sequence shown here is derived from an EMBL/GenBank/DDBJ whole genome shotgun (WGS) entry which is preliminary data.</text>
</comment>
<name>A0AAD7GFQ8_MYCRO</name>
<dbReference type="EMBL" id="JARKIE010000094">
    <property type="protein sequence ID" value="KAJ7686729.1"/>
    <property type="molecule type" value="Genomic_DNA"/>
</dbReference>
<dbReference type="AlphaFoldDB" id="A0AAD7GFQ8"/>
<evidence type="ECO:0000313" key="2">
    <source>
        <dbReference type="Proteomes" id="UP001221757"/>
    </source>
</evidence>
<sequence length="164" mass="18293">MCVVQHSDRKAPATGVPQIRGPELVMPHRHIRVHNGGAHMGGGGRYNDPYTASNAVLLLAANSLSQCAQDDGHDEHCCTSHYCGGTWHQTLGERGKRPQCNLQNEAETEELHEVMGWMKQNTHVLKLVEQKESAQYYDLDIASIEMSFIALFHFYTKSLSETGM</sequence>
<organism evidence="1 2">
    <name type="scientific">Mycena rosella</name>
    <name type="common">Pink bonnet</name>
    <name type="synonym">Agaricus rosellus</name>
    <dbReference type="NCBI Taxonomy" id="1033263"/>
    <lineage>
        <taxon>Eukaryota</taxon>
        <taxon>Fungi</taxon>
        <taxon>Dikarya</taxon>
        <taxon>Basidiomycota</taxon>
        <taxon>Agaricomycotina</taxon>
        <taxon>Agaricomycetes</taxon>
        <taxon>Agaricomycetidae</taxon>
        <taxon>Agaricales</taxon>
        <taxon>Marasmiineae</taxon>
        <taxon>Mycenaceae</taxon>
        <taxon>Mycena</taxon>
    </lineage>
</organism>
<reference evidence="1" key="1">
    <citation type="submission" date="2023-03" db="EMBL/GenBank/DDBJ databases">
        <title>Massive genome expansion in bonnet fungi (Mycena s.s.) driven by repeated elements and novel gene families across ecological guilds.</title>
        <authorList>
            <consortium name="Lawrence Berkeley National Laboratory"/>
            <person name="Harder C.B."/>
            <person name="Miyauchi S."/>
            <person name="Viragh M."/>
            <person name="Kuo A."/>
            <person name="Thoen E."/>
            <person name="Andreopoulos B."/>
            <person name="Lu D."/>
            <person name="Skrede I."/>
            <person name="Drula E."/>
            <person name="Henrissat B."/>
            <person name="Morin E."/>
            <person name="Kohler A."/>
            <person name="Barry K."/>
            <person name="LaButti K."/>
            <person name="Morin E."/>
            <person name="Salamov A."/>
            <person name="Lipzen A."/>
            <person name="Mereny Z."/>
            <person name="Hegedus B."/>
            <person name="Baldrian P."/>
            <person name="Stursova M."/>
            <person name="Weitz H."/>
            <person name="Taylor A."/>
            <person name="Grigoriev I.V."/>
            <person name="Nagy L.G."/>
            <person name="Martin F."/>
            <person name="Kauserud H."/>
        </authorList>
    </citation>
    <scope>NUCLEOTIDE SEQUENCE</scope>
    <source>
        <strain evidence="1">CBHHK067</strain>
    </source>
</reference>
<gene>
    <name evidence="1" type="ORF">B0H17DRAFT_1136806</name>
</gene>
<dbReference type="Proteomes" id="UP001221757">
    <property type="component" value="Unassembled WGS sequence"/>
</dbReference>
<proteinExistence type="predicted"/>
<keyword evidence="2" id="KW-1185">Reference proteome</keyword>